<proteinExistence type="predicted"/>
<feature type="domain" description="PTS EIIA type-4" evidence="8">
    <location>
        <begin position="1"/>
        <end position="123"/>
    </location>
</feature>
<dbReference type="CDD" id="cd00006">
    <property type="entry name" value="PTS_IIA_man"/>
    <property type="match status" value="1"/>
</dbReference>
<dbReference type="GO" id="GO:0009401">
    <property type="term" value="P:phosphoenolpyruvate-dependent sugar phosphotransferase system"/>
    <property type="evidence" value="ECO:0007669"/>
    <property type="project" value="UniProtKB-KW"/>
</dbReference>
<evidence type="ECO:0000256" key="4">
    <source>
        <dbReference type="ARBA" id="ARBA00022597"/>
    </source>
</evidence>
<dbReference type="Pfam" id="PF03610">
    <property type="entry name" value="EIIA-man"/>
    <property type="match status" value="1"/>
</dbReference>
<gene>
    <name evidence="9" type="primary">manX_4</name>
    <name evidence="9" type="ORF">SAMEA4364220_01870</name>
</gene>
<evidence type="ECO:0000313" key="10">
    <source>
        <dbReference type="Proteomes" id="UP000215383"/>
    </source>
</evidence>
<dbReference type="AlphaFoldDB" id="A0A239U188"/>
<accession>A0A239U188</accession>
<keyword evidence="7" id="KW-0418">Kinase</keyword>
<dbReference type="PROSITE" id="PS51096">
    <property type="entry name" value="PTS_EIIA_TYPE_4"/>
    <property type="match status" value="1"/>
</dbReference>
<keyword evidence="5" id="KW-0808">Transferase</keyword>
<dbReference type="PANTHER" id="PTHR33799:SF1">
    <property type="entry name" value="PTS SYSTEM MANNOSE-SPECIFIC EIIAB COMPONENT-RELATED"/>
    <property type="match status" value="1"/>
</dbReference>
<protein>
    <submittedName>
        <fullName evidence="9">EIIAB-Man</fullName>
    </submittedName>
</protein>
<dbReference type="NCBIfam" id="NF040761">
    <property type="entry name" value="AgaF"/>
    <property type="match status" value="1"/>
</dbReference>
<dbReference type="PANTHER" id="PTHR33799">
    <property type="entry name" value="PTS PERMEASE-RELATED-RELATED"/>
    <property type="match status" value="1"/>
</dbReference>
<keyword evidence="6" id="KW-0598">Phosphotransferase system</keyword>
<dbReference type="eggNOG" id="COG2893">
    <property type="taxonomic scope" value="Bacteria"/>
</dbReference>
<evidence type="ECO:0000256" key="6">
    <source>
        <dbReference type="ARBA" id="ARBA00022683"/>
    </source>
</evidence>
<dbReference type="InterPro" id="IPR051471">
    <property type="entry name" value="Bacterial_PTS_sugar_comp"/>
</dbReference>
<dbReference type="InterPro" id="IPR036662">
    <property type="entry name" value="PTS_EIIA_man-typ_sf"/>
</dbReference>
<organism evidence="9 10">
    <name type="scientific">Megamonas hypermegale</name>
    <dbReference type="NCBI Taxonomy" id="158847"/>
    <lineage>
        <taxon>Bacteria</taxon>
        <taxon>Bacillati</taxon>
        <taxon>Bacillota</taxon>
        <taxon>Negativicutes</taxon>
        <taxon>Selenomonadales</taxon>
        <taxon>Selenomonadaceae</taxon>
        <taxon>Megamonas</taxon>
    </lineage>
</organism>
<dbReference type="GO" id="GO:0016020">
    <property type="term" value="C:membrane"/>
    <property type="evidence" value="ECO:0007669"/>
    <property type="project" value="InterPro"/>
</dbReference>
<evidence type="ECO:0000313" key="9">
    <source>
        <dbReference type="EMBL" id="SNV03797.1"/>
    </source>
</evidence>
<sequence>MIGIIVTGHGRFASGLASSIEVIAGKQDKFEAIDFPVGSTNTDLAEELKQAVERLDCSDIIFCTDIAGGTPFNQSVILSTHLANSKVISGTNIPVLLEALFSRTNQTASSLAEILVDSHQSRIQVFQSRSTPTNISKLAGGIGE</sequence>
<dbReference type="SUPFAM" id="SSF53062">
    <property type="entry name" value="PTS system fructose IIA component-like"/>
    <property type="match status" value="1"/>
</dbReference>
<dbReference type="InterPro" id="IPR004701">
    <property type="entry name" value="PTS_EIIA_man-typ"/>
</dbReference>
<keyword evidence="10" id="KW-1185">Reference proteome</keyword>
<dbReference type="Gene3D" id="3.40.50.510">
    <property type="entry name" value="Phosphotransferase system, mannose-type IIA component"/>
    <property type="match status" value="1"/>
</dbReference>
<evidence type="ECO:0000256" key="7">
    <source>
        <dbReference type="ARBA" id="ARBA00022777"/>
    </source>
</evidence>
<keyword evidence="2" id="KW-0813">Transport</keyword>
<dbReference type="GO" id="GO:0005737">
    <property type="term" value="C:cytoplasm"/>
    <property type="evidence" value="ECO:0007669"/>
    <property type="project" value="UniProtKB-SubCell"/>
</dbReference>
<reference evidence="9 10" key="1">
    <citation type="submission" date="2017-06" db="EMBL/GenBank/DDBJ databases">
        <authorList>
            <consortium name="Pathogen Informatics"/>
        </authorList>
    </citation>
    <scope>NUCLEOTIDE SEQUENCE [LARGE SCALE GENOMIC DNA]</scope>
    <source>
        <strain evidence="9 10">NCTC10570</strain>
    </source>
</reference>
<dbReference type="Proteomes" id="UP000215383">
    <property type="component" value="Chromosome 1"/>
</dbReference>
<name>A0A239U188_9FIRM</name>
<evidence type="ECO:0000259" key="8">
    <source>
        <dbReference type="PROSITE" id="PS51096"/>
    </source>
</evidence>
<evidence type="ECO:0000256" key="5">
    <source>
        <dbReference type="ARBA" id="ARBA00022679"/>
    </source>
</evidence>
<dbReference type="EMBL" id="LT906446">
    <property type="protein sequence ID" value="SNV03797.1"/>
    <property type="molecule type" value="Genomic_DNA"/>
</dbReference>
<keyword evidence="3" id="KW-0963">Cytoplasm</keyword>
<dbReference type="GeneID" id="78507858"/>
<dbReference type="GO" id="GO:0016301">
    <property type="term" value="F:kinase activity"/>
    <property type="evidence" value="ECO:0007669"/>
    <property type="project" value="UniProtKB-KW"/>
</dbReference>
<evidence type="ECO:0000256" key="2">
    <source>
        <dbReference type="ARBA" id="ARBA00022448"/>
    </source>
</evidence>
<dbReference type="InterPro" id="IPR033887">
    <property type="entry name" value="PTS_IIA_man"/>
</dbReference>
<comment type="subcellular location">
    <subcellularLocation>
        <location evidence="1">Cytoplasm</location>
    </subcellularLocation>
</comment>
<evidence type="ECO:0000256" key="1">
    <source>
        <dbReference type="ARBA" id="ARBA00004496"/>
    </source>
</evidence>
<evidence type="ECO:0000256" key="3">
    <source>
        <dbReference type="ARBA" id="ARBA00022490"/>
    </source>
</evidence>
<keyword evidence="4" id="KW-0762">Sugar transport</keyword>
<dbReference type="RefSeq" id="WP_051177510.1">
    <property type="nucleotide sequence ID" value="NZ_CALXYH010000014.1"/>
</dbReference>
<dbReference type="OrthoDB" id="9799827at2"/>